<name>B6IKM3_CAEBR</name>
<reference evidence="1 2" key="1">
    <citation type="journal article" date="2003" name="PLoS Biol.">
        <title>The genome sequence of Caenorhabditis briggsae: a platform for comparative genomics.</title>
        <authorList>
            <person name="Stein L.D."/>
            <person name="Bao Z."/>
            <person name="Blasiar D."/>
            <person name="Blumenthal T."/>
            <person name="Brent M.R."/>
            <person name="Chen N."/>
            <person name="Chinwalla A."/>
            <person name="Clarke L."/>
            <person name="Clee C."/>
            <person name="Coghlan A."/>
            <person name="Coulson A."/>
            <person name="D'Eustachio P."/>
            <person name="Fitch D.H."/>
            <person name="Fulton L.A."/>
            <person name="Fulton R.E."/>
            <person name="Griffiths-Jones S."/>
            <person name="Harris T.W."/>
            <person name="Hillier L.W."/>
            <person name="Kamath R."/>
            <person name="Kuwabara P.E."/>
            <person name="Mardis E.R."/>
            <person name="Marra M.A."/>
            <person name="Miner T.L."/>
            <person name="Minx P."/>
            <person name="Mullikin J.C."/>
            <person name="Plumb R.W."/>
            <person name="Rogers J."/>
            <person name="Schein J.E."/>
            <person name="Sohrmann M."/>
            <person name="Spieth J."/>
            <person name="Stajich J.E."/>
            <person name="Wei C."/>
            <person name="Willey D."/>
            <person name="Wilson R.K."/>
            <person name="Durbin R."/>
            <person name="Waterston R.H."/>
        </authorList>
    </citation>
    <scope>NUCLEOTIDE SEQUENCE [LARGE SCALE GENOMIC DNA]</scope>
    <source>
        <strain evidence="1 2">AF16</strain>
    </source>
</reference>
<protein>
    <submittedName>
        <fullName evidence="1">Protein CBG27559</fullName>
    </submittedName>
</protein>
<dbReference type="CTD" id="68919010"/>
<proteinExistence type="predicted"/>
<accession>B6IKM3</accession>
<evidence type="ECO:0000313" key="2">
    <source>
        <dbReference type="Proteomes" id="UP000008549"/>
    </source>
</evidence>
<dbReference type="HOGENOM" id="CLU_3261015_0_0_1"/>
<dbReference type="Proteomes" id="UP000008549">
    <property type="component" value="Unassembled WGS sequence"/>
</dbReference>
<organism evidence="1 2">
    <name type="scientific">Caenorhabditis briggsae</name>
    <dbReference type="NCBI Taxonomy" id="6238"/>
    <lineage>
        <taxon>Eukaryota</taxon>
        <taxon>Metazoa</taxon>
        <taxon>Ecdysozoa</taxon>
        <taxon>Nematoda</taxon>
        <taxon>Chromadorea</taxon>
        <taxon>Rhabditida</taxon>
        <taxon>Rhabditina</taxon>
        <taxon>Rhabditomorpha</taxon>
        <taxon>Rhabditoidea</taxon>
        <taxon>Rhabditidae</taxon>
        <taxon>Peloderinae</taxon>
        <taxon>Caenorhabditis</taxon>
    </lineage>
</organism>
<gene>
    <name evidence="1" type="ORF">CBG27559</name>
    <name evidence="1" type="ORF">CBG_27559</name>
</gene>
<dbReference type="InParanoid" id="B6IKM3"/>
<dbReference type="RefSeq" id="XP_045100012.1">
    <property type="nucleotide sequence ID" value="XM_045239231.1"/>
</dbReference>
<dbReference type="AlphaFoldDB" id="B6IKM3"/>
<evidence type="ECO:0000313" key="1">
    <source>
        <dbReference type="EMBL" id="CAS00453.1"/>
    </source>
</evidence>
<dbReference type="EMBL" id="HE600959">
    <property type="protein sequence ID" value="CAS00453.1"/>
    <property type="molecule type" value="Genomic_DNA"/>
</dbReference>
<keyword evidence="2" id="KW-1185">Reference proteome</keyword>
<dbReference type="GeneID" id="68919010"/>
<dbReference type="KEGG" id="cbr:CBG_27559"/>
<sequence>MKMEISPDDAITGRLWFCLFFLLPITFKSITDLLLNDMTCYS</sequence>
<reference evidence="1 2" key="2">
    <citation type="journal article" date="2011" name="PLoS Genet.">
        <title>Caenorhabditis briggsae recombinant inbred line genotypes reveal inter-strain incompatibility and the evolution of recombination.</title>
        <authorList>
            <person name="Ross J.A."/>
            <person name="Koboldt D.C."/>
            <person name="Staisch J.E."/>
            <person name="Chamberlin H.M."/>
            <person name="Gupta B.P."/>
            <person name="Miller R.D."/>
            <person name="Baird S.E."/>
            <person name="Haag E.S."/>
        </authorList>
    </citation>
    <scope>NUCLEOTIDE SEQUENCE [LARGE SCALE GENOMIC DNA]</scope>
    <source>
        <strain evidence="1 2">AF16</strain>
    </source>
</reference>